<protein>
    <submittedName>
        <fullName evidence="1">Uncharacterized protein</fullName>
    </submittedName>
</protein>
<organism evidence="1 2">
    <name type="scientific">Caerostris extrusa</name>
    <name type="common">Bark spider</name>
    <name type="synonym">Caerostris bankana</name>
    <dbReference type="NCBI Taxonomy" id="172846"/>
    <lineage>
        <taxon>Eukaryota</taxon>
        <taxon>Metazoa</taxon>
        <taxon>Ecdysozoa</taxon>
        <taxon>Arthropoda</taxon>
        <taxon>Chelicerata</taxon>
        <taxon>Arachnida</taxon>
        <taxon>Araneae</taxon>
        <taxon>Araneomorphae</taxon>
        <taxon>Entelegynae</taxon>
        <taxon>Araneoidea</taxon>
        <taxon>Araneidae</taxon>
        <taxon>Caerostris</taxon>
    </lineage>
</organism>
<comment type="caution">
    <text evidence="1">The sequence shown here is derived from an EMBL/GenBank/DDBJ whole genome shotgun (WGS) entry which is preliminary data.</text>
</comment>
<accession>A0AAV4NXH1</accession>
<evidence type="ECO:0000313" key="1">
    <source>
        <dbReference type="EMBL" id="GIX88995.1"/>
    </source>
</evidence>
<evidence type="ECO:0000313" key="2">
    <source>
        <dbReference type="Proteomes" id="UP001054945"/>
    </source>
</evidence>
<keyword evidence="2" id="KW-1185">Reference proteome</keyword>
<reference evidence="1 2" key="1">
    <citation type="submission" date="2021-06" db="EMBL/GenBank/DDBJ databases">
        <title>Caerostris extrusa draft genome.</title>
        <authorList>
            <person name="Kono N."/>
            <person name="Arakawa K."/>
        </authorList>
    </citation>
    <scope>NUCLEOTIDE SEQUENCE [LARGE SCALE GENOMIC DNA]</scope>
</reference>
<proteinExistence type="predicted"/>
<name>A0AAV4NXH1_CAEEX</name>
<dbReference type="AlphaFoldDB" id="A0AAV4NXH1"/>
<sequence>MMQMSAQIMKGKIMTLLKVQKHFRGVRIPYLNYVLKNIEIHKESSTELSDEKEDEVGKLRNFENVDIQSDLYLSDDENECTDNEGQNNDFVKDAETLQRSSNSLPELCSKICNVTPNFKNKSNVFGVEIFHSEIQNKSLTESNEQNPCSQNKLHIEENDFVLNASEIIDPLPNLSMTALEKSTNSNDLYLSDDEKVCTEIDVQNKDSFKSKEFLEMKFKDSSIGIRNSLHDSVKKIKDCLH</sequence>
<gene>
    <name evidence="1" type="ORF">CEXT_679891</name>
</gene>
<dbReference type="EMBL" id="BPLR01003812">
    <property type="protein sequence ID" value="GIX88995.1"/>
    <property type="molecule type" value="Genomic_DNA"/>
</dbReference>
<dbReference type="Proteomes" id="UP001054945">
    <property type="component" value="Unassembled WGS sequence"/>
</dbReference>